<protein>
    <submittedName>
        <fullName evidence="2">Uncharacterized protein</fullName>
    </submittedName>
</protein>
<gene>
    <name evidence="2" type="ORF">GCM10022223_06580</name>
</gene>
<organism evidence="2 3">
    <name type="scientific">Kineosporia mesophila</name>
    <dbReference type="NCBI Taxonomy" id="566012"/>
    <lineage>
        <taxon>Bacteria</taxon>
        <taxon>Bacillati</taxon>
        <taxon>Actinomycetota</taxon>
        <taxon>Actinomycetes</taxon>
        <taxon>Kineosporiales</taxon>
        <taxon>Kineosporiaceae</taxon>
        <taxon>Kineosporia</taxon>
    </lineage>
</organism>
<proteinExistence type="predicted"/>
<name>A0ABP6Z0X7_9ACTN</name>
<evidence type="ECO:0000256" key="1">
    <source>
        <dbReference type="SAM" id="MobiDB-lite"/>
    </source>
</evidence>
<keyword evidence="3" id="KW-1185">Reference proteome</keyword>
<evidence type="ECO:0000313" key="3">
    <source>
        <dbReference type="Proteomes" id="UP001501074"/>
    </source>
</evidence>
<sequence length="117" mass="12912">MSVELVPEMVAAVEAAGDPADAEVRDTLGAWLLVHPSRRGILDELIGSDSVWERRTALDGFLDTYAPVMPRTMLRYAIERHAAPERRDLLSRGTYGSGDGSDLRDRPEFLSDRSGGR</sequence>
<dbReference type="RefSeq" id="WP_231484176.1">
    <property type="nucleotide sequence ID" value="NZ_BAAAZO010000001.1"/>
</dbReference>
<dbReference type="EMBL" id="BAAAZO010000001">
    <property type="protein sequence ID" value="GAA3594230.1"/>
    <property type="molecule type" value="Genomic_DNA"/>
</dbReference>
<dbReference type="Proteomes" id="UP001501074">
    <property type="component" value="Unassembled WGS sequence"/>
</dbReference>
<evidence type="ECO:0000313" key="2">
    <source>
        <dbReference type="EMBL" id="GAA3594230.1"/>
    </source>
</evidence>
<feature type="region of interest" description="Disordered" evidence="1">
    <location>
        <begin position="88"/>
        <end position="117"/>
    </location>
</feature>
<comment type="caution">
    <text evidence="2">The sequence shown here is derived from an EMBL/GenBank/DDBJ whole genome shotgun (WGS) entry which is preliminary data.</text>
</comment>
<reference evidence="3" key="1">
    <citation type="journal article" date="2019" name="Int. J. Syst. Evol. Microbiol.">
        <title>The Global Catalogue of Microorganisms (GCM) 10K type strain sequencing project: providing services to taxonomists for standard genome sequencing and annotation.</title>
        <authorList>
            <consortium name="The Broad Institute Genomics Platform"/>
            <consortium name="The Broad Institute Genome Sequencing Center for Infectious Disease"/>
            <person name="Wu L."/>
            <person name="Ma J."/>
        </authorList>
    </citation>
    <scope>NUCLEOTIDE SEQUENCE [LARGE SCALE GENOMIC DNA]</scope>
    <source>
        <strain evidence="3">JCM 16902</strain>
    </source>
</reference>
<accession>A0ABP6Z0X7</accession>
<feature type="compositionally biased region" description="Basic and acidic residues" evidence="1">
    <location>
        <begin position="101"/>
        <end position="117"/>
    </location>
</feature>